<keyword evidence="1" id="KW-0472">Membrane</keyword>
<keyword evidence="1" id="KW-0812">Transmembrane</keyword>
<evidence type="ECO:0000256" key="1">
    <source>
        <dbReference type="SAM" id="Phobius"/>
    </source>
</evidence>
<reference evidence="2" key="1">
    <citation type="journal article" date="2017" name="Appl. Environ. Microbiol.">
        <title>Molecular characterization of an Endozoicomonas-like organism causing infection in king scallop Pecten maximus L.</title>
        <authorList>
            <person name="Cano I."/>
            <person name="van Aerle R."/>
            <person name="Ross S."/>
            <person name="Verner-Jeffreys D.W."/>
            <person name="Paley R.K."/>
            <person name="Rimmer G."/>
            <person name="Ryder D."/>
            <person name="Hooper P."/>
            <person name="Stone D."/>
            <person name="Feist S.W."/>
        </authorList>
    </citation>
    <scope>NUCLEOTIDE SEQUENCE</scope>
</reference>
<sequence>MTAHRRLLSDNKSRESNVSAIFLCKLVFQTYSVVLYVRKTAHVTVLFTAITTLVSLCRPLILVLKTMLHGFSLTPFLFIDQFQNGFQIIVAR</sequence>
<comment type="caution">
    <text evidence="2">The sequence shown here is derived from an EMBL/GenBank/DDBJ whole genome shotgun (WGS) entry which is preliminary data.</text>
</comment>
<feature type="transmembrane region" description="Helical" evidence="1">
    <location>
        <begin position="20"/>
        <end position="37"/>
    </location>
</feature>
<proteinExistence type="predicted"/>
<dbReference type="AlphaFoldDB" id="A0A2H9T4P2"/>
<gene>
    <name evidence="2" type="ORF">CI610_02891</name>
</gene>
<evidence type="ECO:0000313" key="2">
    <source>
        <dbReference type="EMBL" id="PJE78182.1"/>
    </source>
</evidence>
<keyword evidence="1" id="KW-1133">Transmembrane helix</keyword>
<accession>A0A2H9T4P2</accession>
<feature type="transmembrane region" description="Helical" evidence="1">
    <location>
        <begin position="43"/>
        <end position="64"/>
    </location>
</feature>
<protein>
    <submittedName>
        <fullName evidence="2">Uncharacterized protein</fullName>
    </submittedName>
</protein>
<organism evidence="2">
    <name type="scientific">invertebrate metagenome</name>
    <dbReference type="NCBI Taxonomy" id="1711999"/>
    <lineage>
        <taxon>unclassified sequences</taxon>
        <taxon>metagenomes</taxon>
        <taxon>organismal metagenomes</taxon>
    </lineage>
</organism>
<name>A0A2H9T4P2_9ZZZZ</name>
<dbReference type="EMBL" id="NSIT01000242">
    <property type="protein sequence ID" value="PJE78182.1"/>
    <property type="molecule type" value="Genomic_DNA"/>
</dbReference>